<evidence type="ECO:0000313" key="11">
    <source>
        <dbReference type="Proteomes" id="UP000029669"/>
    </source>
</evidence>
<keyword evidence="11" id="KW-1185">Reference proteome</keyword>
<comment type="similarity">
    <text evidence="8">Belongs to the P-Pant transferase superfamily. AcpS family.</text>
</comment>
<dbReference type="GO" id="GO:0005737">
    <property type="term" value="C:cytoplasm"/>
    <property type="evidence" value="ECO:0007669"/>
    <property type="project" value="UniProtKB-SubCell"/>
</dbReference>
<dbReference type="NCBIfam" id="TIGR00556">
    <property type="entry name" value="pantethn_trn"/>
    <property type="match status" value="1"/>
</dbReference>
<dbReference type="HOGENOM" id="CLU_089696_0_2_9"/>
<dbReference type="GO" id="GO:0000287">
    <property type="term" value="F:magnesium ion binding"/>
    <property type="evidence" value="ECO:0007669"/>
    <property type="project" value="UniProtKB-UniRule"/>
</dbReference>
<feature type="binding site" evidence="8">
    <location>
        <position position="8"/>
    </location>
    <ligand>
        <name>Mg(2+)</name>
        <dbReference type="ChEBI" id="CHEBI:18420"/>
    </ligand>
</feature>
<dbReference type="KEGG" id="tki:TKV_c18950"/>
<evidence type="ECO:0000256" key="7">
    <source>
        <dbReference type="ARBA" id="ARBA00023160"/>
    </source>
</evidence>
<dbReference type="NCBIfam" id="TIGR00516">
    <property type="entry name" value="acpS"/>
    <property type="match status" value="1"/>
</dbReference>
<comment type="subcellular location">
    <subcellularLocation>
        <location evidence="8">Cytoplasm</location>
    </subcellularLocation>
</comment>
<dbReference type="RefSeq" id="WP_049685685.1">
    <property type="nucleotide sequence ID" value="NZ_CP009170.1"/>
</dbReference>
<proteinExistence type="inferred from homology"/>
<sequence length="138" mass="15242">MELFVGTDIVEVKRIQRAYEKNPKFLEKLFTAKEVEYFNSKKSKFQSVAGFFSAKESVSKVLGTGISGFRWKDIEIAHDEKGAPVVILKGKAKEAAGHKGIKTIKLSISHTKDYAVSFAVGIGGEKNDSVDVKTNERS</sequence>
<keyword evidence="4 8" id="KW-0276">Fatty acid metabolism</keyword>
<comment type="function">
    <text evidence="8">Transfers the 4'-phosphopantetheine moiety from coenzyme A to a Ser of acyl-carrier-protein.</text>
</comment>
<dbReference type="Pfam" id="PF01648">
    <property type="entry name" value="ACPS"/>
    <property type="match status" value="1"/>
</dbReference>
<keyword evidence="2 8" id="KW-0808">Transferase</keyword>
<evidence type="ECO:0000256" key="3">
    <source>
        <dbReference type="ARBA" id="ARBA00022723"/>
    </source>
</evidence>
<gene>
    <name evidence="8 10" type="primary">acpS</name>
    <name evidence="10" type="ORF">TKV_c18950</name>
</gene>
<accession>A0A097ATB8</accession>
<dbReference type="STRING" id="2325.TKV_c18950"/>
<keyword evidence="7 8" id="KW-0275">Fatty acid biosynthesis</keyword>
<protein>
    <recommendedName>
        <fullName evidence="8">Holo-[acyl-carrier-protein] synthase</fullName>
        <shortName evidence="8">Holo-ACP synthase</shortName>
        <ecNumber evidence="8">2.7.8.7</ecNumber>
    </recommendedName>
    <alternativeName>
        <fullName evidence="8">4'-phosphopantetheinyl transferase AcpS</fullName>
    </alternativeName>
</protein>
<name>A0A097ATB8_THEKI</name>
<dbReference type="InterPro" id="IPR002582">
    <property type="entry name" value="ACPS"/>
</dbReference>
<dbReference type="eggNOG" id="COG0736">
    <property type="taxonomic scope" value="Bacteria"/>
</dbReference>
<keyword evidence="8" id="KW-0963">Cytoplasm</keyword>
<evidence type="ECO:0000259" key="9">
    <source>
        <dbReference type="Pfam" id="PF01648"/>
    </source>
</evidence>
<evidence type="ECO:0000256" key="4">
    <source>
        <dbReference type="ARBA" id="ARBA00022832"/>
    </source>
</evidence>
<evidence type="ECO:0000256" key="2">
    <source>
        <dbReference type="ARBA" id="ARBA00022679"/>
    </source>
</evidence>
<dbReference type="InterPro" id="IPR037143">
    <property type="entry name" value="4-PPantetheinyl_Trfase_dom_sf"/>
</dbReference>
<dbReference type="GO" id="GO:0006633">
    <property type="term" value="P:fatty acid biosynthetic process"/>
    <property type="evidence" value="ECO:0007669"/>
    <property type="project" value="UniProtKB-UniRule"/>
</dbReference>
<dbReference type="GO" id="GO:0008897">
    <property type="term" value="F:holo-[acyl-carrier-protein] synthase activity"/>
    <property type="evidence" value="ECO:0007669"/>
    <property type="project" value="UniProtKB-UniRule"/>
</dbReference>
<keyword evidence="5 8" id="KW-0460">Magnesium</keyword>
<dbReference type="Gene3D" id="3.90.470.20">
    <property type="entry name" value="4'-phosphopantetheinyl transferase domain"/>
    <property type="match status" value="1"/>
</dbReference>
<evidence type="ECO:0000256" key="1">
    <source>
        <dbReference type="ARBA" id="ARBA00022516"/>
    </source>
</evidence>
<dbReference type="InterPro" id="IPR008278">
    <property type="entry name" value="4-PPantetheinyl_Trfase_dom"/>
</dbReference>
<keyword evidence="3 8" id="KW-0479">Metal-binding</keyword>
<dbReference type="SUPFAM" id="SSF56214">
    <property type="entry name" value="4'-phosphopantetheinyl transferase"/>
    <property type="match status" value="1"/>
</dbReference>
<dbReference type="HAMAP" id="MF_00101">
    <property type="entry name" value="AcpS"/>
    <property type="match status" value="1"/>
</dbReference>
<feature type="binding site" evidence="8">
    <location>
        <position position="56"/>
    </location>
    <ligand>
        <name>Mg(2+)</name>
        <dbReference type="ChEBI" id="CHEBI:18420"/>
    </ligand>
</feature>
<keyword evidence="1 8" id="KW-0444">Lipid biosynthesis</keyword>
<dbReference type="Proteomes" id="UP000029669">
    <property type="component" value="Chromosome"/>
</dbReference>
<comment type="catalytic activity">
    <reaction evidence="8">
        <text>apo-[ACP] + CoA = holo-[ACP] + adenosine 3',5'-bisphosphate + H(+)</text>
        <dbReference type="Rhea" id="RHEA:12068"/>
        <dbReference type="Rhea" id="RHEA-COMP:9685"/>
        <dbReference type="Rhea" id="RHEA-COMP:9690"/>
        <dbReference type="ChEBI" id="CHEBI:15378"/>
        <dbReference type="ChEBI" id="CHEBI:29999"/>
        <dbReference type="ChEBI" id="CHEBI:57287"/>
        <dbReference type="ChEBI" id="CHEBI:58343"/>
        <dbReference type="ChEBI" id="CHEBI:64479"/>
        <dbReference type="EC" id="2.7.8.7"/>
    </reaction>
</comment>
<dbReference type="InterPro" id="IPR004568">
    <property type="entry name" value="Ppantetheine-prot_Trfase_dom"/>
</dbReference>
<feature type="domain" description="4'-phosphopantetheinyl transferase" evidence="9">
    <location>
        <begin position="5"/>
        <end position="118"/>
    </location>
</feature>
<reference evidence="11" key="1">
    <citation type="journal article" date="2015" name="Genome Announc.">
        <title>Whole-Genome Sequences of 80 Environmental and Clinical Isolates of Burkholderia pseudomallei.</title>
        <authorList>
            <person name="Johnson S.L."/>
            <person name="Baker A.L."/>
            <person name="Chain P.S."/>
            <person name="Currie B.J."/>
            <person name="Daligault H.E."/>
            <person name="Davenport K.W."/>
            <person name="Davis C.B."/>
            <person name="Inglis T.J."/>
            <person name="Kaestli M."/>
            <person name="Koren S."/>
            <person name="Mayo M."/>
            <person name="Merritt A.J."/>
            <person name="Price E.P."/>
            <person name="Sarovich D.S."/>
            <person name="Warner J."/>
            <person name="Rosovitz M.J."/>
        </authorList>
    </citation>
    <scope>NUCLEOTIDE SEQUENCE [LARGE SCALE GENOMIC DNA]</scope>
    <source>
        <strain evidence="11">DSM 2030</strain>
    </source>
</reference>
<dbReference type="OrthoDB" id="517356at2"/>
<evidence type="ECO:0000313" key="10">
    <source>
        <dbReference type="EMBL" id="AIS53044.1"/>
    </source>
</evidence>
<keyword evidence="6 8" id="KW-0443">Lipid metabolism</keyword>
<evidence type="ECO:0000256" key="8">
    <source>
        <dbReference type="HAMAP-Rule" id="MF_00101"/>
    </source>
</evidence>
<comment type="cofactor">
    <cofactor evidence="8">
        <name>Mg(2+)</name>
        <dbReference type="ChEBI" id="CHEBI:18420"/>
    </cofactor>
</comment>
<dbReference type="AlphaFoldDB" id="A0A097ATB8"/>
<evidence type="ECO:0000256" key="5">
    <source>
        <dbReference type="ARBA" id="ARBA00022842"/>
    </source>
</evidence>
<dbReference type="EMBL" id="CP009170">
    <property type="protein sequence ID" value="AIS53044.1"/>
    <property type="molecule type" value="Genomic_DNA"/>
</dbReference>
<evidence type="ECO:0000256" key="6">
    <source>
        <dbReference type="ARBA" id="ARBA00023098"/>
    </source>
</evidence>
<organism evidence="10 11">
    <name type="scientific">Thermoanaerobacter kivui</name>
    <name type="common">Acetogenium kivui</name>
    <dbReference type="NCBI Taxonomy" id="2325"/>
    <lineage>
        <taxon>Bacteria</taxon>
        <taxon>Bacillati</taxon>
        <taxon>Bacillota</taxon>
        <taxon>Clostridia</taxon>
        <taxon>Thermoanaerobacterales</taxon>
        <taxon>Thermoanaerobacteraceae</taxon>
        <taxon>Thermoanaerobacter</taxon>
    </lineage>
</organism>
<dbReference type="EC" id="2.7.8.7" evidence="8"/>